<dbReference type="Proteomes" id="UP000825935">
    <property type="component" value="Chromosome 17"/>
</dbReference>
<dbReference type="Gene3D" id="1.20.190.10">
    <property type="entry name" value="Pesticidal crystal protein, N-terminal domain"/>
    <property type="match status" value="1"/>
</dbReference>
<dbReference type="InterPro" id="IPR036716">
    <property type="entry name" value="Pest_crys_N_sf"/>
</dbReference>
<reference evidence="2" key="1">
    <citation type="submission" date="2021-08" db="EMBL/GenBank/DDBJ databases">
        <title>WGS assembly of Ceratopteris richardii.</title>
        <authorList>
            <person name="Marchant D.B."/>
            <person name="Chen G."/>
            <person name="Jenkins J."/>
            <person name="Shu S."/>
            <person name="Leebens-Mack J."/>
            <person name="Grimwood J."/>
            <person name="Schmutz J."/>
            <person name="Soltis P."/>
            <person name="Soltis D."/>
            <person name="Chen Z.-H."/>
        </authorList>
    </citation>
    <scope>NUCLEOTIDE SEQUENCE</scope>
    <source>
        <strain evidence="2">Whitten #5841</strain>
        <tissue evidence="2">Leaf</tissue>
    </source>
</reference>
<dbReference type="OMA" id="RYQEAQH"/>
<evidence type="ECO:0000259" key="1">
    <source>
        <dbReference type="Pfam" id="PF03945"/>
    </source>
</evidence>
<accession>A0A8T2SXV8</accession>
<dbReference type="AlphaFoldDB" id="A0A8T2SXV8"/>
<dbReference type="OrthoDB" id="1918933at2759"/>
<dbReference type="SUPFAM" id="SSF56849">
    <property type="entry name" value="delta-Endotoxin (insectocide), N-terminal domain"/>
    <property type="match status" value="1"/>
</dbReference>
<evidence type="ECO:0000313" key="3">
    <source>
        <dbReference type="Proteomes" id="UP000825935"/>
    </source>
</evidence>
<dbReference type="EMBL" id="CM035422">
    <property type="protein sequence ID" value="KAH7373236.1"/>
    <property type="molecule type" value="Genomic_DNA"/>
</dbReference>
<dbReference type="Pfam" id="PF03945">
    <property type="entry name" value="Endotoxin_N"/>
    <property type="match status" value="1"/>
</dbReference>
<dbReference type="InterPro" id="IPR005639">
    <property type="entry name" value="Pest_crys_dom_I"/>
</dbReference>
<evidence type="ECO:0000313" key="2">
    <source>
        <dbReference type="EMBL" id="KAH7373236.1"/>
    </source>
</evidence>
<protein>
    <recommendedName>
        <fullName evidence="1">Pesticidal crystal protein domain-containing protein</fullName>
    </recommendedName>
</protein>
<gene>
    <name evidence="2" type="ORF">KP509_17G045600</name>
</gene>
<dbReference type="GO" id="GO:0090729">
    <property type="term" value="F:toxin activity"/>
    <property type="evidence" value="ECO:0007669"/>
    <property type="project" value="InterPro"/>
</dbReference>
<dbReference type="GO" id="GO:0001907">
    <property type="term" value="P:symbiont-mediated killing of host cell"/>
    <property type="evidence" value="ECO:0007669"/>
    <property type="project" value="InterPro"/>
</dbReference>
<name>A0A8T2SXV8_CERRI</name>
<keyword evidence="3" id="KW-1185">Reference proteome</keyword>
<feature type="domain" description="Pesticidal crystal protein" evidence="1">
    <location>
        <begin position="32"/>
        <end position="131"/>
    </location>
</feature>
<comment type="caution">
    <text evidence="2">The sequence shown here is derived from an EMBL/GenBank/DDBJ whole genome shotgun (WGS) entry which is preliminary data.</text>
</comment>
<proteinExistence type="predicted"/>
<sequence>MNAVDGKSSLLGVDVIASDWNNRIRSVVLQLTSKIPEVGAIASFIIGSFWPQDKVDVFEAIKEDIRNLIRKEILEYELNVHKSEIDALKMILTRYQEAQHHEKGHFLTNWITEADKLSIIFRQSNNNIHLIHLDITLAILHLAALRERLDFGKELYEEDNTEQWKDDLKDMYKIYVVDFFPNIFKQWKDWRAENIVYQSWTETHFIVIPPFFRIESHAKLEDKIGGEIKSYSVDLSDSTTTFEGICRDHKTRMCNDAYSAMASSMSTTFSFLKILHGITNNFPNYDKAVFGRMFKGPYSEDLLAGGGDYSFYSQVPIFRSHTDHDDYSSNSGSLTKVVVGEWNSIDAMQFIYENRQGALAGNPNGGQRHDIDVGGRLLNGLHMGFSSGVLASVQILYYDGTSSSQYGNRSGWSLSEISAQGPVGYKITSWSYKIDHGPSNTYGPSVVQLEYEPQEQP</sequence>
<organism evidence="2 3">
    <name type="scientific">Ceratopteris richardii</name>
    <name type="common">Triangle waterfern</name>
    <dbReference type="NCBI Taxonomy" id="49495"/>
    <lineage>
        <taxon>Eukaryota</taxon>
        <taxon>Viridiplantae</taxon>
        <taxon>Streptophyta</taxon>
        <taxon>Embryophyta</taxon>
        <taxon>Tracheophyta</taxon>
        <taxon>Polypodiopsida</taxon>
        <taxon>Polypodiidae</taxon>
        <taxon>Polypodiales</taxon>
        <taxon>Pteridineae</taxon>
        <taxon>Pteridaceae</taxon>
        <taxon>Parkerioideae</taxon>
        <taxon>Ceratopteris</taxon>
    </lineage>
</organism>